<dbReference type="HOGENOM" id="CLU_009164_0_0_9"/>
<evidence type="ECO:0000256" key="7">
    <source>
        <dbReference type="ARBA" id="ARBA00022833"/>
    </source>
</evidence>
<sequence>MRWEIRVGGIVQGVGFRPYLFRLAKGCGLSGFVLNDPGGVLAEVEGAPEKLKSFLTQLPLQAPPRALVKEVSCREIPSKRDKNFIILSSQGMGEPLPYICPDLATCPDCLQELMDPDNPRYRYPLINCTHCGPRFTLVEGLPYDRDKTTMKAFAMCDHCLHEYENPLDRRFHAQPNACCRCGPEMQLRDRKGRRISCEDEVREAAGLLREGKILAIKGIGGYHLVCNAADDLAVSRLRQQKNRPDKPFALMAEDQKAVAAFCRLDKGTEKYLCDYRRPIVLLEKRQPNRISSGVAPGQRYFGVMLPYTPIHHLLLKDSGLVLVATSGNLSEEPIVFQDSLALESLSGAADYFLVHNRPIHIRCDDSVVKLYRDQEYVLRRARGYVPRPISLAYKLEKHILACGAQQKCVFALARDDRVFLSQHIGDLDHADVMDFFEKTILHFQRLFSIQPELVAHDLHPEYLSTRYALSLPRVKTLGVQHHHAHVASCMVENRLSSPVIGVVFDGTGYGEDGKLWGGEFFLADLAGYQRLAHFPYLFLPGGEQALREPWRIAAACLKQMYGKNFGGLKIPLIEGLNGKEWALLEALLQTGINCPEACGVGRYFDLVAALLGLRMKVTYEGQAALELEAIADKNCGQRYDFSLQRLKSLKFDLAPVLDGIVKDVETGIPLPIIAAKFHNSLVEVIGSTCEEIRARQGINSVVLTGGVFQNLYLLERSHGVLAKRGFSVYTHKEIPANDGGIALGQVAIANERWKKCALQCP</sequence>
<dbReference type="PIRSF" id="PIRSF006256">
    <property type="entry name" value="CMPcnvr_hdrg_mat"/>
    <property type="match status" value="1"/>
</dbReference>
<feature type="domain" description="YrdC-like" evidence="13">
    <location>
        <begin position="198"/>
        <end position="383"/>
    </location>
</feature>
<dbReference type="SUPFAM" id="SSF54975">
    <property type="entry name" value="Acylphosphatase/BLUF domain-like"/>
    <property type="match status" value="1"/>
</dbReference>
<evidence type="ECO:0000256" key="2">
    <source>
        <dbReference type="ARBA" id="ARBA00005614"/>
    </source>
</evidence>
<evidence type="ECO:0000256" key="3">
    <source>
        <dbReference type="ARBA" id="ARBA00008097"/>
    </source>
</evidence>
<dbReference type="SUPFAM" id="SSF53067">
    <property type="entry name" value="Actin-like ATPase domain"/>
    <property type="match status" value="1"/>
</dbReference>
<dbReference type="PROSITE" id="PS00150">
    <property type="entry name" value="ACYLPHOSPHATASE_1"/>
    <property type="match status" value="1"/>
</dbReference>
<keyword evidence="11" id="KW-0378">Hydrolase</keyword>
<dbReference type="NCBIfam" id="TIGR00143">
    <property type="entry name" value="hypF"/>
    <property type="match status" value="1"/>
</dbReference>
<dbReference type="GO" id="GO:0003998">
    <property type="term" value="F:acylphosphatase activity"/>
    <property type="evidence" value="ECO:0007669"/>
    <property type="project" value="UniProtKB-EC"/>
</dbReference>
<dbReference type="Pfam" id="PF01300">
    <property type="entry name" value="Sua5_yciO_yrdC"/>
    <property type="match status" value="1"/>
</dbReference>
<comment type="catalytic activity">
    <reaction evidence="9">
        <text>C-terminal L-cysteinyl-[HypE protein] + carbamoyl phosphate + ATP + H2O = C-terminal S-carboxamide-L-cysteinyl-[HypE protein] + AMP + phosphate + diphosphate + H(+)</text>
        <dbReference type="Rhea" id="RHEA:55636"/>
        <dbReference type="Rhea" id="RHEA-COMP:14247"/>
        <dbReference type="Rhea" id="RHEA-COMP:14392"/>
        <dbReference type="ChEBI" id="CHEBI:15377"/>
        <dbReference type="ChEBI" id="CHEBI:15378"/>
        <dbReference type="ChEBI" id="CHEBI:30616"/>
        <dbReference type="ChEBI" id="CHEBI:33019"/>
        <dbReference type="ChEBI" id="CHEBI:43474"/>
        <dbReference type="ChEBI" id="CHEBI:58228"/>
        <dbReference type="ChEBI" id="CHEBI:76913"/>
        <dbReference type="ChEBI" id="CHEBI:139126"/>
        <dbReference type="ChEBI" id="CHEBI:456215"/>
    </reaction>
</comment>
<gene>
    <name evidence="14" type="ordered locus">Desru_2368</name>
</gene>
<comment type="similarity">
    <text evidence="2">Belongs to the acylphosphatase family.</text>
</comment>
<reference evidence="14 15" key="2">
    <citation type="journal article" date="2012" name="Stand. Genomic Sci.">
        <title>Complete genome sequence of the sulfate-reducing firmicute Desulfotomaculum ruminis type strain (DL(T)).</title>
        <authorList>
            <person name="Spring S."/>
            <person name="Visser M."/>
            <person name="Lu M."/>
            <person name="Copeland A."/>
            <person name="Lapidus A."/>
            <person name="Lucas S."/>
            <person name="Cheng J.F."/>
            <person name="Han C."/>
            <person name="Tapia R."/>
            <person name="Goodwin L.A."/>
            <person name="Pitluck S."/>
            <person name="Ivanova N."/>
            <person name="Land M."/>
            <person name="Hauser L."/>
            <person name="Larimer F."/>
            <person name="Rohde M."/>
            <person name="Goker M."/>
            <person name="Detter J.C."/>
            <person name="Kyrpides N.C."/>
            <person name="Woyke T."/>
            <person name="Schaap P.J."/>
            <person name="Plugge C.M."/>
            <person name="Muyzer G."/>
            <person name="Kuever J."/>
            <person name="Pereira I.A."/>
            <person name="Parshina S.N."/>
            <person name="Bernier-Latmani R."/>
            <person name="Stams A.J."/>
            <person name="Klenk H.P."/>
        </authorList>
    </citation>
    <scope>NUCLEOTIDE SEQUENCE [LARGE SCALE GENOMIC DNA]</scope>
    <source>
        <strain evidence="15">ATCC 23193 / DSM 2154 / NCIB 8452 / DL</strain>
    </source>
</reference>
<evidence type="ECO:0000259" key="12">
    <source>
        <dbReference type="PROSITE" id="PS51160"/>
    </source>
</evidence>
<dbReference type="Gene3D" id="3.30.110.120">
    <property type="match status" value="1"/>
</dbReference>
<dbReference type="PROSITE" id="PS51163">
    <property type="entry name" value="YRDC"/>
    <property type="match status" value="1"/>
</dbReference>
<dbReference type="eggNOG" id="COG0068">
    <property type="taxonomic scope" value="Bacteria"/>
</dbReference>
<name>F6DME3_DESRL</name>
<dbReference type="InterPro" id="IPR017968">
    <property type="entry name" value="Acylphosphatase_CS"/>
</dbReference>
<dbReference type="InterPro" id="IPR041440">
    <property type="entry name" value="HypF_C"/>
</dbReference>
<feature type="active site" evidence="11">
    <location>
        <position position="17"/>
    </location>
</feature>
<dbReference type="InterPro" id="IPR043129">
    <property type="entry name" value="ATPase_NBD"/>
</dbReference>
<dbReference type="Pfam" id="PF17788">
    <property type="entry name" value="HypF_C"/>
    <property type="match status" value="1"/>
</dbReference>
<evidence type="ECO:0000259" key="13">
    <source>
        <dbReference type="PROSITE" id="PS51163"/>
    </source>
</evidence>
<protein>
    <recommendedName>
        <fullName evidence="10">Carbamoyltransferase</fullName>
        <ecNumber evidence="10">6.2.-.-</ecNumber>
    </recommendedName>
</protein>
<keyword evidence="4" id="KW-0436">Ligase</keyword>
<dbReference type="Pfam" id="PF07503">
    <property type="entry name" value="zf-HYPF"/>
    <property type="match status" value="2"/>
</dbReference>
<organism evidence="14 15">
    <name type="scientific">Desulforamulus ruminis (strain ATCC 23193 / DSM 2154 / NCIMB 8452 / DL)</name>
    <name type="common">Desulfotomaculum ruminis</name>
    <dbReference type="NCBI Taxonomy" id="696281"/>
    <lineage>
        <taxon>Bacteria</taxon>
        <taxon>Bacillati</taxon>
        <taxon>Bacillota</taxon>
        <taxon>Clostridia</taxon>
        <taxon>Eubacteriales</taxon>
        <taxon>Peptococcaceae</taxon>
        <taxon>Desulforamulus</taxon>
    </lineage>
</organism>
<comment type="pathway">
    <text evidence="1">Protein modification; [NiFe] hydrogenase maturation.</text>
</comment>
<dbReference type="InterPro" id="IPR006070">
    <property type="entry name" value="Sua5-like_dom"/>
</dbReference>
<dbReference type="GO" id="GO:0008270">
    <property type="term" value="F:zinc ion binding"/>
    <property type="evidence" value="ECO:0007669"/>
    <property type="project" value="UniProtKB-KW"/>
</dbReference>
<dbReference type="Gene3D" id="3.30.420.360">
    <property type="match status" value="1"/>
</dbReference>
<feature type="domain" description="Acylphosphatase-like" evidence="12">
    <location>
        <begin position="2"/>
        <end position="88"/>
    </location>
</feature>
<accession>F6DME3</accession>
<keyword evidence="7" id="KW-0862">Zinc</keyword>
<evidence type="ECO:0000256" key="11">
    <source>
        <dbReference type="PROSITE-ProRule" id="PRU00520"/>
    </source>
</evidence>
<dbReference type="EC" id="6.2.-.-" evidence="10"/>
<dbReference type="InterPro" id="IPR004421">
    <property type="entry name" value="Carbamoyltransferase_HypF"/>
</dbReference>
<evidence type="ECO:0000256" key="10">
    <source>
        <dbReference type="PIRNR" id="PIRNR006256"/>
    </source>
</evidence>
<dbReference type="InterPro" id="IPR051060">
    <property type="entry name" value="Carbamoyltrans_HypF-like"/>
</dbReference>
<dbReference type="GO" id="GO:0016874">
    <property type="term" value="F:ligase activity"/>
    <property type="evidence" value="ECO:0007669"/>
    <property type="project" value="UniProtKB-UniRule"/>
</dbReference>
<dbReference type="InterPro" id="IPR011125">
    <property type="entry name" value="Znf_HypF"/>
</dbReference>
<evidence type="ECO:0000256" key="6">
    <source>
        <dbReference type="ARBA" id="ARBA00022771"/>
    </source>
</evidence>
<keyword evidence="15" id="KW-1185">Reference proteome</keyword>
<evidence type="ECO:0000256" key="4">
    <source>
        <dbReference type="ARBA" id="ARBA00022598"/>
    </source>
</evidence>
<dbReference type="EMBL" id="CP002780">
    <property type="protein sequence ID" value="AEG60610.1"/>
    <property type="molecule type" value="Genomic_DNA"/>
</dbReference>
<dbReference type="Proteomes" id="UP000009234">
    <property type="component" value="Chromosome"/>
</dbReference>
<dbReference type="PROSITE" id="PS51160">
    <property type="entry name" value="ACYLPHOSPHATASE_3"/>
    <property type="match status" value="1"/>
</dbReference>
<dbReference type="Gene3D" id="3.30.420.40">
    <property type="match status" value="1"/>
</dbReference>
<dbReference type="InterPro" id="IPR036046">
    <property type="entry name" value="Acylphosphatase-like_dom_sf"/>
</dbReference>
<dbReference type="SUPFAM" id="SSF55821">
    <property type="entry name" value="YrdC/RibB"/>
    <property type="match status" value="1"/>
</dbReference>
<dbReference type="Pfam" id="PF00708">
    <property type="entry name" value="Acylphosphatase"/>
    <property type="match status" value="1"/>
</dbReference>
<dbReference type="STRING" id="696281.Desru_2368"/>
<evidence type="ECO:0000313" key="15">
    <source>
        <dbReference type="Proteomes" id="UP000009234"/>
    </source>
</evidence>
<dbReference type="InterPro" id="IPR017945">
    <property type="entry name" value="DHBP_synth_RibB-like_a/b_dom"/>
</dbReference>
<dbReference type="GO" id="GO:0051604">
    <property type="term" value="P:protein maturation"/>
    <property type="evidence" value="ECO:0007669"/>
    <property type="project" value="TreeGrafter"/>
</dbReference>
<evidence type="ECO:0000313" key="14">
    <source>
        <dbReference type="EMBL" id="AEG60610.1"/>
    </source>
</evidence>
<dbReference type="UniPathway" id="UPA00335"/>
<dbReference type="KEGG" id="dru:Desru_2368"/>
<comment type="similarity">
    <text evidence="3 10">Belongs to the carbamoyltransferase HypF family.</text>
</comment>
<dbReference type="InterPro" id="IPR001792">
    <property type="entry name" value="Acylphosphatase-like_dom"/>
</dbReference>
<dbReference type="PANTHER" id="PTHR42959:SF1">
    <property type="entry name" value="CARBAMOYLTRANSFERASE HYPF"/>
    <property type="match status" value="1"/>
</dbReference>
<evidence type="ECO:0000256" key="1">
    <source>
        <dbReference type="ARBA" id="ARBA00004711"/>
    </source>
</evidence>
<dbReference type="FunFam" id="3.30.420.40:FF:000124">
    <property type="entry name" value="Carbamoyltransferase HypF"/>
    <property type="match status" value="1"/>
</dbReference>
<evidence type="ECO:0000256" key="9">
    <source>
        <dbReference type="ARBA" id="ARBA00048220"/>
    </source>
</evidence>
<keyword evidence="5" id="KW-0479">Metal-binding</keyword>
<feature type="active site" evidence="11">
    <location>
        <position position="35"/>
    </location>
</feature>
<dbReference type="GO" id="GO:0016743">
    <property type="term" value="F:carboxyl- or carbamoyltransferase activity"/>
    <property type="evidence" value="ECO:0007669"/>
    <property type="project" value="UniProtKB-UniRule"/>
</dbReference>
<dbReference type="Gene3D" id="3.90.870.50">
    <property type="match status" value="1"/>
</dbReference>
<evidence type="ECO:0000256" key="8">
    <source>
        <dbReference type="ARBA" id="ARBA00047645"/>
    </source>
</evidence>
<dbReference type="AlphaFoldDB" id="F6DME3"/>
<dbReference type="GO" id="GO:0003725">
    <property type="term" value="F:double-stranded RNA binding"/>
    <property type="evidence" value="ECO:0007669"/>
    <property type="project" value="InterPro"/>
</dbReference>
<dbReference type="Pfam" id="PF22521">
    <property type="entry name" value="HypF_C_2"/>
    <property type="match status" value="1"/>
</dbReference>
<keyword evidence="6" id="KW-0863">Zinc-finger</keyword>
<proteinExistence type="inferred from homology"/>
<reference evidence="15" key="1">
    <citation type="submission" date="2011-05" db="EMBL/GenBank/DDBJ databases">
        <title>Complete sequence of Desulfotomaculum ruminis DSM 2154.</title>
        <authorList>
            <person name="Lucas S."/>
            <person name="Copeland A."/>
            <person name="Lapidus A."/>
            <person name="Cheng J.-F."/>
            <person name="Goodwin L."/>
            <person name="Pitluck S."/>
            <person name="Lu M."/>
            <person name="Detter J.C."/>
            <person name="Han C."/>
            <person name="Tapia R."/>
            <person name="Land M."/>
            <person name="Hauser L."/>
            <person name="Kyrpides N."/>
            <person name="Ivanova N."/>
            <person name="Mikhailova N."/>
            <person name="Pagani I."/>
            <person name="Stams A.J.M."/>
            <person name="Plugge C.M."/>
            <person name="Muyzer G."/>
            <person name="Kuever J."/>
            <person name="Parshina S.N."/>
            <person name="Ivanova A.E."/>
            <person name="Nazina T.N."/>
            <person name="Brambilla E."/>
            <person name="Spring S."/>
            <person name="Klenk H.-P."/>
            <person name="Woyke T."/>
        </authorList>
    </citation>
    <scope>NUCLEOTIDE SEQUENCE [LARGE SCALE GENOMIC DNA]</scope>
    <source>
        <strain evidence="15">ATCC 23193 / DSM 2154 / NCIB 8452 / DL</strain>
    </source>
</reference>
<evidence type="ECO:0000256" key="5">
    <source>
        <dbReference type="ARBA" id="ARBA00022723"/>
    </source>
</evidence>
<comment type="catalytic activity">
    <reaction evidence="8 11">
        <text>an acyl phosphate + H2O = a carboxylate + phosphate + H(+)</text>
        <dbReference type="Rhea" id="RHEA:14965"/>
        <dbReference type="ChEBI" id="CHEBI:15377"/>
        <dbReference type="ChEBI" id="CHEBI:15378"/>
        <dbReference type="ChEBI" id="CHEBI:29067"/>
        <dbReference type="ChEBI" id="CHEBI:43474"/>
        <dbReference type="ChEBI" id="CHEBI:59918"/>
        <dbReference type="EC" id="3.6.1.7"/>
    </reaction>
</comment>
<dbReference type="PANTHER" id="PTHR42959">
    <property type="entry name" value="CARBAMOYLTRANSFERASE"/>
    <property type="match status" value="1"/>
</dbReference>
<dbReference type="InterPro" id="IPR055128">
    <property type="entry name" value="HypF_C_2"/>
</dbReference>